<dbReference type="RefSeq" id="WP_092084017.1">
    <property type="nucleotide sequence ID" value="NZ_FMZW01000017.1"/>
</dbReference>
<sequence>MNHRWGEPVNFPYKTERECLNGCRAIKVTRHEAEGAHNRDWTEYWRDGEQLPGTNAPECDPPARGSAIFSADRIYRYRLDREIQSDGIVAAVIMVNGSEADETSNDHTVRKLIGFGTRLGWSRIIIGNKFAFVSTDINGLRNAADPIGPDNDRHLEEILAAADVVLVGWGTVKKLPEALRKRWIDVVRLADRHGHELLCLDTTDDGHPKHPLMIGYDAVPRPWVAPWFANRQVRTLERTA</sequence>
<evidence type="ECO:0000313" key="1">
    <source>
        <dbReference type="EMBL" id="SDD94351.1"/>
    </source>
</evidence>
<organism evidence="1 2">
    <name type="scientific">Bradyrhizobium brasilense</name>
    <dbReference type="NCBI Taxonomy" id="1419277"/>
    <lineage>
        <taxon>Bacteria</taxon>
        <taxon>Pseudomonadati</taxon>
        <taxon>Pseudomonadota</taxon>
        <taxon>Alphaproteobacteria</taxon>
        <taxon>Hyphomicrobiales</taxon>
        <taxon>Nitrobacteraceae</taxon>
        <taxon>Bradyrhizobium</taxon>
    </lineage>
</organism>
<dbReference type="EMBL" id="FMZW01000017">
    <property type="protein sequence ID" value="SDD94351.1"/>
    <property type="molecule type" value="Genomic_DNA"/>
</dbReference>
<dbReference type="AlphaFoldDB" id="A0A1G6YVM3"/>
<reference evidence="1 2" key="1">
    <citation type="submission" date="2016-10" db="EMBL/GenBank/DDBJ databases">
        <authorList>
            <person name="de Groot N.N."/>
        </authorList>
    </citation>
    <scope>NUCLEOTIDE SEQUENCE [LARGE SCALE GENOMIC DNA]</scope>
    <source>
        <strain evidence="1 2">R5</strain>
    </source>
</reference>
<proteinExistence type="predicted"/>
<protein>
    <recommendedName>
        <fullName evidence="3">DUF1643 domain-containing protein</fullName>
    </recommendedName>
</protein>
<dbReference type="Pfam" id="PF07799">
    <property type="entry name" value="DUF1643"/>
    <property type="match status" value="1"/>
</dbReference>
<dbReference type="Proteomes" id="UP000199245">
    <property type="component" value="Unassembled WGS sequence"/>
</dbReference>
<dbReference type="InterPro" id="IPR012441">
    <property type="entry name" value="DUF1643"/>
</dbReference>
<name>A0A1G6YVM3_9BRAD</name>
<accession>A0A1G6YVM3</accession>
<evidence type="ECO:0000313" key="2">
    <source>
        <dbReference type="Proteomes" id="UP000199245"/>
    </source>
</evidence>
<evidence type="ECO:0008006" key="3">
    <source>
        <dbReference type="Google" id="ProtNLM"/>
    </source>
</evidence>
<gene>
    <name evidence="1" type="ORF">SAMN05216337_1017110</name>
</gene>